<dbReference type="FunFam" id="3.30.70.240:FF:000001">
    <property type="entry name" value="Elongation factor G"/>
    <property type="match status" value="1"/>
</dbReference>
<dbReference type="Pfam" id="PF22042">
    <property type="entry name" value="EF-G_D2"/>
    <property type="match status" value="1"/>
</dbReference>
<evidence type="ECO:0000313" key="5">
    <source>
        <dbReference type="EMBL" id="SVA41413.1"/>
    </source>
</evidence>
<evidence type="ECO:0000259" key="4">
    <source>
        <dbReference type="PROSITE" id="PS51722"/>
    </source>
</evidence>
<dbReference type="SMART" id="SM00838">
    <property type="entry name" value="EFG_C"/>
    <property type="match status" value="1"/>
</dbReference>
<dbReference type="CDD" id="cd16262">
    <property type="entry name" value="EFG_III"/>
    <property type="match status" value="1"/>
</dbReference>
<dbReference type="InterPro" id="IPR035649">
    <property type="entry name" value="EFG_V"/>
</dbReference>
<dbReference type="PRINTS" id="PR00315">
    <property type="entry name" value="ELONGATNFCT"/>
</dbReference>
<dbReference type="NCBIfam" id="NF009379">
    <property type="entry name" value="PRK12740.1-3"/>
    <property type="match status" value="1"/>
</dbReference>
<dbReference type="AlphaFoldDB" id="A0A381VPH8"/>
<dbReference type="InterPro" id="IPR041095">
    <property type="entry name" value="EFG_II"/>
</dbReference>
<dbReference type="PANTHER" id="PTHR43261:SF7">
    <property type="entry name" value="ELONGATION FACTOR G-LIKE PROTEIN"/>
    <property type="match status" value="1"/>
</dbReference>
<dbReference type="Gene3D" id="3.40.50.300">
    <property type="entry name" value="P-loop containing nucleotide triphosphate hydrolases"/>
    <property type="match status" value="1"/>
</dbReference>
<feature type="domain" description="Tr-type G" evidence="4">
    <location>
        <begin position="7"/>
        <end position="281"/>
    </location>
</feature>
<dbReference type="Gene3D" id="3.30.70.240">
    <property type="match status" value="1"/>
</dbReference>
<dbReference type="SMART" id="SM00889">
    <property type="entry name" value="EFG_IV"/>
    <property type="match status" value="1"/>
</dbReference>
<dbReference type="InterPro" id="IPR014721">
    <property type="entry name" value="Ribsml_uS5_D2-typ_fold_subgr"/>
</dbReference>
<gene>
    <name evidence="5" type="ORF">METZ01_LOCUS94267</name>
</gene>
<dbReference type="Gene3D" id="3.30.230.10">
    <property type="match status" value="1"/>
</dbReference>
<evidence type="ECO:0000256" key="2">
    <source>
        <dbReference type="ARBA" id="ARBA00022741"/>
    </source>
</evidence>
<dbReference type="NCBIfam" id="NF009381">
    <property type="entry name" value="PRK12740.1-5"/>
    <property type="match status" value="1"/>
</dbReference>
<dbReference type="NCBIfam" id="TIGR00484">
    <property type="entry name" value="EF-G"/>
    <property type="match status" value="1"/>
</dbReference>
<dbReference type="InterPro" id="IPR009000">
    <property type="entry name" value="Transl_B-barrel_sf"/>
</dbReference>
<dbReference type="CDD" id="cd04088">
    <property type="entry name" value="EFG_mtEFG_II"/>
    <property type="match status" value="1"/>
</dbReference>
<evidence type="ECO:0000256" key="3">
    <source>
        <dbReference type="ARBA" id="ARBA00023134"/>
    </source>
</evidence>
<dbReference type="GO" id="GO:0032790">
    <property type="term" value="P:ribosome disassembly"/>
    <property type="evidence" value="ECO:0007669"/>
    <property type="project" value="TreeGrafter"/>
</dbReference>
<dbReference type="FunFam" id="3.30.230.10:FF:000003">
    <property type="entry name" value="Elongation factor G"/>
    <property type="match status" value="1"/>
</dbReference>
<dbReference type="InterPro" id="IPR000795">
    <property type="entry name" value="T_Tr_GTP-bd_dom"/>
</dbReference>
<dbReference type="SUPFAM" id="SSF54211">
    <property type="entry name" value="Ribosomal protein S5 domain 2-like"/>
    <property type="match status" value="1"/>
</dbReference>
<dbReference type="NCBIfam" id="TIGR00231">
    <property type="entry name" value="small_GTP"/>
    <property type="match status" value="1"/>
</dbReference>
<evidence type="ECO:0000256" key="1">
    <source>
        <dbReference type="ARBA" id="ARBA00005870"/>
    </source>
</evidence>
<dbReference type="SUPFAM" id="SSF54980">
    <property type="entry name" value="EF-G C-terminal domain-like"/>
    <property type="match status" value="2"/>
</dbReference>
<dbReference type="CDD" id="cd04170">
    <property type="entry name" value="EF-G_bact"/>
    <property type="match status" value="1"/>
</dbReference>
<dbReference type="InterPro" id="IPR053905">
    <property type="entry name" value="EF-G-like_DII"/>
</dbReference>
<dbReference type="Pfam" id="PF00679">
    <property type="entry name" value="EFG_C"/>
    <property type="match status" value="1"/>
</dbReference>
<dbReference type="Pfam" id="PF14492">
    <property type="entry name" value="EFG_III"/>
    <property type="match status" value="1"/>
</dbReference>
<dbReference type="InterPro" id="IPR000640">
    <property type="entry name" value="EFG_V-like"/>
</dbReference>
<dbReference type="PROSITE" id="PS51722">
    <property type="entry name" value="G_TR_2"/>
    <property type="match status" value="1"/>
</dbReference>
<keyword evidence="3" id="KW-0342">GTP-binding</keyword>
<dbReference type="InterPro" id="IPR020568">
    <property type="entry name" value="Ribosomal_Su5_D2-typ_SF"/>
</dbReference>
<dbReference type="InterPro" id="IPR004540">
    <property type="entry name" value="Transl_elong_EFG/EF2"/>
</dbReference>
<dbReference type="NCBIfam" id="NF009891">
    <property type="entry name" value="PRK13351.1-1"/>
    <property type="match status" value="1"/>
</dbReference>
<dbReference type="InterPro" id="IPR005517">
    <property type="entry name" value="Transl_elong_EFG/EF2_IV"/>
</dbReference>
<reference evidence="5" key="1">
    <citation type="submission" date="2018-05" db="EMBL/GenBank/DDBJ databases">
        <authorList>
            <person name="Lanie J.A."/>
            <person name="Ng W.-L."/>
            <person name="Kazmierczak K.M."/>
            <person name="Andrzejewski T.M."/>
            <person name="Davidsen T.M."/>
            <person name="Wayne K.J."/>
            <person name="Tettelin H."/>
            <person name="Glass J.I."/>
            <person name="Rusch D."/>
            <person name="Podicherti R."/>
            <person name="Tsui H.-C.T."/>
            <person name="Winkler M.E."/>
        </authorList>
    </citation>
    <scope>NUCLEOTIDE SEQUENCE</scope>
</reference>
<dbReference type="InterPro" id="IPR005225">
    <property type="entry name" value="Small_GTP-bd"/>
</dbReference>
<dbReference type="InterPro" id="IPR047872">
    <property type="entry name" value="EFG_IV"/>
</dbReference>
<organism evidence="5">
    <name type="scientific">marine metagenome</name>
    <dbReference type="NCBI Taxonomy" id="408172"/>
    <lineage>
        <taxon>unclassified sequences</taxon>
        <taxon>metagenomes</taxon>
        <taxon>ecological metagenomes</taxon>
    </lineage>
</organism>
<dbReference type="PANTHER" id="PTHR43261">
    <property type="entry name" value="TRANSLATION ELONGATION FACTOR G-RELATED"/>
    <property type="match status" value="1"/>
</dbReference>
<sequence>MKQYKLQDIRNIGFVGHGGSGKTSLAESVLYLTGVSERLGKIGDSSSIMDYDPGEIKRGHSINSSIAFSEFNSTKINLLDTPGSNNFIGDTPAALRVIDGLVFVISATEGVQFYTEKIWKWADELDLPRIIFLNKMDHERANTGPVIEAIKNKFKKTPIFIHLPQGEKEKFSGIVDLVQNKFFSYDQEGDGKGKPGDVPAGISDEMEISHAELMEAVAEVDDELIEIYLENGELTEEEFSRGFKEGIQKGELIPVLCGSALKNIGVDLLLQAVVKYLPSPANRVPVIAKKVDDDSEVNRSASSSESTSALVFKTVADPYAGKLTLFRTFSGTIKSDSSIYNTSKEASERFGQLYMLQGKTQVPVSEVPAGEIGAVAKLKQTVTGDTFSDSKEKIVFPPILFPVPVFSRALIPKTRGDEEKISQALQRLTEEDSTLKVERNSQTGELLISGLGQVHFDVALEKLKVRFGVEVDVKEPQIPYREAIKRTTKVQGKYKKQTGGKGQFGDTWIEISPLKRGEGFIFENKIVGGAIPKTYIPAVEKGIQEAMAGGIIAHYPMVDVKISLYDGSYHNVDSSEMAFKIAGSLGFKKGIPDCKPILIEPVMNMEIVVPNDQVGDIMGDLNAKRGKIQGIDPAEEVQTIRALVPMAEVLNYAADLTSLTGGRGMFVMEFDHYEDVPDHLMKKIVDAANQNFEEKH</sequence>
<name>A0A381VPH8_9ZZZZ</name>
<accession>A0A381VPH8</accession>
<dbReference type="GO" id="GO:0005525">
    <property type="term" value="F:GTP binding"/>
    <property type="evidence" value="ECO:0007669"/>
    <property type="project" value="UniProtKB-KW"/>
</dbReference>
<proteinExistence type="inferred from homology"/>
<dbReference type="Gene3D" id="3.30.70.870">
    <property type="entry name" value="Elongation Factor G (Translational Gtpase), domain 3"/>
    <property type="match status" value="1"/>
</dbReference>
<keyword evidence="2" id="KW-0547">Nucleotide-binding</keyword>
<dbReference type="EMBL" id="UINC01009230">
    <property type="protein sequence ID" value="SVA41413.1"/>
    <property type="molecule type" value="Genomic_DNA"/>
</dbReference>
<protein>
    <recommendedName>
        <fullName evidence="4">Tr-type G domain-containing protein</fullName>
    </recommendedName>
</protein>
<comment type="similarity">
    <text evidence="1">Belongs to the TRAFAC class translation factor GTPase superfamily. Classic translation factor GTPase family. EF-G/EF-2 subfamily.</text>
</comment>
<dbReference type="CDD" id="cd03713">
    <property type="entry name" value="EFG_mtEFG_C"/>
    <property type="match status" value="1"/>
</dbReference>
<dbReference type="Pfam" id="PF03764">
    <property type="entry name" value="EFG_IV"/>
    <property type="match status" value="1"/>
</dbReference>
<dbReference type="SUPFAM" id="SSF50447">
    <property type="entry name" value="Translation proteins"/>
    <property type="match status" value="1"/>
</dbReference>
<dbReference type="Gene3D" id="2.40.30.10">
    <property type="entry name" value="Translation factors"/>
    <property type="match status" value="1"/>
</dbReference>
<dbReference type="GO" id="GO:0003924">
    <property type="term" value="F:GTPase activity"/>
    <property type="evidence" value="ECO:0007669"/>
    <property type="project" value="InterPro"/>
</dbReference>
<dbReference type="Pfam" id="PF00009">
    <property type="entry name" value="GTP_EFTU"/>
    <property type="match status" value="1"/>
</dbReference>
<dbReference type="InterPro" id="IPR027417">
    <property type="entry name" value="P-loop_NTPase"/>
</dbReference>
<dbReference type="InterPro" id="IPR035647">
    <property type="entry name" value="EFG_III/V"/>
</dbReference>
<dbReference type="CDD" id="cd01434">
    <property type="entry name" value="EFG_mtEFG1_IV"/>
    <property type="match status" value="1"/>
</dbReference>
<dbReference type="SUPFAM" id="SSF52540">
    <property type="entry name" value="P-loop containing nucleoside triphosphate hydrolases"/>
    <property type="match status" value="1"/>
</dbReference>
<dbReference type="InterPro" id="IPR009022">
    <property type="entry name" value="EFG_III"/>
</dbReference>
<dbReference type="GO" id="GO:0003746">
    <property type="term" value="F:translation elongation factor activity"/>
    <property type="evidence" value="ECO:0007669"/>
    <property type="project" value="InterPro"/>
</dbReference>